<dbReference type="GO" id="GO:0003678">
    <property type="term" value="F:DNA helicase activity"/>
    <property type="evidence" value="ECO:0007669"/>
    <property type="project" value="InterPro"/>
</dbReference>
<sequence length="760" mass="85342">MAEHVHRSGDIHYRFDQSTTSAEGIEAQRRYQIDTIRTNANYLTEHVVTEEVKDEDLELRVSGRIDGVLFRDERGGRNRSALVEEIKTTRGDFEQLYAHAGELHFAQLKIYAAMLCKRESLDSCELRLTYLHPDRNEQVAFEDVATSQQLRTYFVETSTTYLSWLFFIQHLHARRTNFLRTMDFPHEEFRDDQRNIARSCYRTFRDSGHLLVEAPTGTGKTVATLFPAAKAMGEGILEQVIYTTARNTGQRAAEQALKEIAASDSQLTAITLTAKEKTCFNPGVPCDPDVCTYARGYYDRVGNAREDLMANGINDRGAVESVAREHEVCPFELASDVSRWTDVVVCDYNHVFDPVFSRVRQLGKGTTDVGLLIDEAHQLGDRVREMLSTCIDRAQLKRLEASTPLGALAKKVRSIDRALANLGRIYLPEGGELVLPEAPKALIRAVDRFLQSVFDVGPERLFDESVRQFFFAAQRFYKGSFWYDDETFRYFLSREGRLITVQMRCLKPGVHIRKVVDDFRGAVRFSGTLSPAIVFQTMHGCGGPALRSTPSYGAQNTGVYVVPDVPTFFRDRASTAPRVANVIQSVVNANRGNYLVAFPSFEYLRLVQDSCCFDAELLTQEQGMSLEDQASFIDSINAPQSMRVGFVVLGGVFTESVDYRSDVLQGVIVVGPGIPPRSLVRDTLAQTDGSGEIAYRQPGMTRVVQAAGRVARGPKSRGVVVLIDPRFAESNYQQYFPRHWQPHRVVAKSIGSAVANFWTS</sequence>
<dbReference type="InterPro" id="IPR027417">
    <property type="entry name" value="P-loop_NTPase"/>
</dbReference>
<evidence type="ECO:0000256" key="6">
    <source>
        <dbReference type="ARBA" id="ARBA00022806"/>
    </source>
</evidence>
<evidence type="ECO:0000256" key="8">
    <source>
        <dbReference type="ARBA" id="ARBA00023004"/>
    </source>
</evidence>
<keyword evidence="12" id="KW-0413">Isomerase</keyword>
<dbReference type="SUPFAM" id="SSF52540">
    <property type="entry name" value="P-loop containing nucleoside triphosphate hydrolases"/>
    <property type="match status" value="1"/>
</dbReference>
<protein>
    <recommendedName>
        <fullName evidence="13">Helicase ATP-binding domain-containing protein</fullName>
    </recommendedName>
</protein>
<evidence type="ECO:0000259" key="13">
    <source>
        <dbReference type="PROSITE" id="PS51193"/>
    </source>
</evidence>
<keyword evidence="5" id="KW-0378">Hydrolase</keyword>
<keyword evidence="9" id="KW-0411">Iron-sulfur</keyword>
<keyword evidence="10" id="KW-0238">DNA-binding</keyword>
<dbReference type="EMBL" id="UINC01000730">
    <property type="protein sequence ID" value="SUZ60252.1"/>
    <property type="molecule type" value="Genomic_DNA"/>
</dbReference>
<dbReference type="InterPro" id="IPR011604">
    <property type="entry name" value="PDDEXK-like_dom_sf"/>
</dbReference>
<dbReference type="InterPro" id="IPR042493">
    <property type="entry name" value="XPD_DNA_FeS"/>
</dbReference>
<dbReference type="Pfam" id="PF13307">
    <property type="entry name" value="Helicase_C_2"/>
    <property type="match status" value="1"/>
</dbReference>
<evidence type="ECO:0000256" key="1">
    <source>
        <dbReference type="ARBA" id="ARBA00022485"/>
    </source>
</evidence>
<dbReference type="GO" id="GO:0003677">
    <property type="term" value="F:DNA binding"/>
    <property type="evidence" value="ECO:0007669"/>
    <property type="project" value="UniProtKB-KW"/>
</dbReference>
<gene>
    <name evidence="14" type="ORF">METZ01_LOCUS13106</name>
</gene>
<evidence type="ECO:0000256" key="4">
    <source>
        <dbReference type="ARBA" id="ARBA00022763"/>
    </source>
</evidence>
<keyword evidence="8" id="KW-0408">Iron</keyword>
<evidence type="ECO:0000256" key="3">
    <source>
        <dbReference type="ARBA" id="ARBA00022741"/>
    </source>
</evidence>
<dbReference type="PROSITE" id="PS51193">
    <property type="entry name" value="HELICASE_ATP_BIND_2"/>
    <property type="match status" value="1"/>
</dbReference>
<dbReference type="SMART" id="SM00488">
    <property type="entry name" value="DEXDc2"/>
    <property type="match status" value="1"/>
</dbReference>
<evidence type="ECO:0000256" key="10">
    <source>
        <dbReference type="ARBA" id="ARBA00023125"/>
    </source>
</evidence>
<keyword evidence="4" id="KW-0227">DNA damage</keyword>
<dbReference type="InterPro" id="IPR006555">
    <property type="entry name" value="ATP-dep_Helicase_C"/>
</dbReference>
<dbReference type="Gene3D" id="1.10.30.20">
    <property type="entry name" value="Bacterial XPD DNA helicase, FeS cluster domain"/>
    <property type="match status" value="1"/>
</dbReference>
<dbReference type="GO" id="GO:0005524">
    <property type="term" value="F:ATP binding"/>
    <property type="evidence" value="ECO:0007669"/>
    <property type="project" value="UniProtKB-KW"/>
</dbReference>
<evidence type="ECO:0000256" key="12">
    <source>
        <dbReference type="ARBA" id="ARBA00023235"/>
    </source>
</evidence>
<dbReference type="PANTHER" id="PTHR11472">
    <property type="entry name" value="DNA REPAIR DEAD HELICASE RAD3/XP-D SUBFAMILY MEMBER"/>
    <property type="match status" value="1"/>
</dbReference>
<dbReference type="SMART" id="SM00491">
    <property type="entry name" value="HELICc2"/>
    <property type="match status" value="1"/>
</dbReference>
<evidence type="ECO:0000256" key="5">
    <source>
        <dbReference type="ARBA" id="ARBA00022801"/>
    </source>
</evidence>
<dbReference type="InterPro" id="IPR014013">
    <property type="entry name" value="Helic_SF1/SF2_ATP-bd_DinG/Rad3"/>
</dbReference>
<evidence type="ECO:0000256" key="9">
    <source>
        <dbReference type="ARBA" id="ARBA00023014"/>
    </source>
</evidence>
<dbReference type="Gene3D" id="3.90.320.10">
    <property type="match status" value="1"/>
</dbReference>
<keyword evidence="6" id="KW-0347">Helicase</keyword>
<dbReference type="InterPro" id="IPR045028">
    <property type="entry name" value="DinG/Rad3-like"/>
</dbReference>
<proteinExistence type="predicted"/>
<evidence type="ECO:0000313" key="14">
    <source>
        <dbReference type="EMBL" id="SUZ60252.1"/>
    </source>
</evidence>
<dbReference type="InterPro" id="IPR010614">
    <property type="entry name" value="RAD3-like_helicase_DEAD"/>
</dbReference>
<keyword evidence="3" id="KW-0547">Nucleotide-binding</keyword>
<dbReference type="AlphaFoldDB" id="A0A381P038"/>
<dbReference type="InterPro" id="IPR006554">
    <property type="entry name" value="Helicase-like_DEXD_c2"/>
</dbReference>
<accession>A0A381P038</accession>
<keyword evidence="2" id="KW-0479">Metal-binding</keyword>
<dbReference type="Gene3D" id="1.10.275.40">
    <property type="match status" value="1"/>
</dbReference>
<dbReference type="GO" id="GO:0016818">
    <property type="term" value="F:hydrolase activity, acting on acid anhydrides, in phosphorus-containing anhydrides"/>
    <property type="evidence" value="ECO:0007669"/>
    <property type="project" value="InterPro"/>
</dbReference>
<dbReference type="GO" id="GO:0006281">
    <property type="term" value="P:DNA repair"/>
    <property type="evidence" value="ECO:0007669"/>
    <property type="project" value="UniProtKB-KW"/>
</dbReference>
<dbReference type="GO" id="GO:0046872">
    <property type="term" value="F:metal ion binding"/>
    <property type="evidence" value="ECO:0007669"/>
    <property type="project" value="UniProtKB-KW"/>
</dbReference>
<dbReference type="GO" id="GO:0051539">
    <property type="term" value="F:4 iron, 4 sulfur cluster binding"/>
    <property type="evidence" value="ECO:0007669"/>
    <property type="project" value="UniProtKB-KW"/>
</dbReference>
<evidence type="ECO:0000256" key="2">
    <source>
        <dbReference type="ARBA" id="ARBA00022723"/>
    </source>
</evidence>
<keyword evidence="11" id="KW-0234">DNA repair</keyword>
<feature type="domain" description="Helicase ATP-binding" evidence="13">
    <location>
        <begin position="179"/>
        <end position="437"/>
    </location>
</feature>
<keyword evidence="1" id="KW-0004">4Fe-4S</keyword>
<dbReference type="Pfam" id="PF06733">
    <property type="entry name" value="DEAD_2"/>
    <property type="match status" value="1"/>
</dbReference>
<evidence type="ECO:0000256" key="7">
    <source>
        <dbReference type="ARBA" id="ARBA00022840"/>
    </source>
</evidence>
<evidence type="ECO:0000256" key="11">
    <source>
        <dbReference type="ARBA" id="ARBA00023204"/>
    </source>
</evidence>
<keyword evidence="7" id="KW-0067">ATP-binding</keyword>
<dbReference type="Gene3D" id="3.40.50.300">
    <property type="entry name" value="P-loop containing nucleotide triphosphate hydrolases"/>
    <property type="match status" value="2"/>
</dbReference>
<dbReference type="PANTHER" id="PTHR11472:SF34">
    <property type="entry name" value="REGULATOR OF TELOMERE ELONGATION HELICASE 1"/>
    <property type="match status" value="1"/>
</dbReference>
<organism evidence="14">
    <name type="scientific">marine metagenome</name>
    <dbReference type="NCBI Taxonomy" id="408172"/>
    <lineage>
        <taxon>unclassified sequences</taxon>
        <taxon>metagenomes</taxon>
        <taxon>ecological metagenomes</taxon>
    </lineage>
</organism>
<reference evidence="14" key="1">
    <citation type="submission" date="2018-05" db="EMBL/GenBank/DDBJ databases">
        <authorList>
            <person name="Lanie J.A."/>
            <person name="Ng W.-L."/>
            <person name="Kazmierczak K.M."/>
            <person name="Andrzejewski T.M."/>
            <person name="Davidsen T.M."/>
            <person name="Wayne K.J."/>
            <person name="Tettelin H."/>
            <person name="Glass J.I."/>
            <person name="Rusch D."/>
            <person name="Podicherti R."/>
            <person name="Tsui H.-C.T."/>
            <person name="Winkler M.E."/>
        </authorList>
    </citation>
    <scope>NUCLEOTIDE SEQUENCE</scope>
</reference>
<name>A0A381P038_9ZZZZ</name>